<evidence type="ECO:0000256" key="2">
    <source>
        <dbReference type="SAM" id="SignalP"/>
    </source>
</evidence>
<feature type="signal peptide" evidence="2">
    <location>
        <begin position="1"/>
        <end position="31"/>
    </location>
</feature>
<feature type="compositionally biased region" description="Polar residues" evidence="1">
    <location>
        <begin position="203"/>
        <end position="216"/>
    </location>
</feature>
<keyword evidence="4" id="KW-1185">Reference proteome</keyword>
<feature type="compositionally biased region" description="Polar residues" evidence="1">
    <location>
        <begin position="611"/>
        <end position="628"/>
    </location>
</feature>
<feature type="region of interest" description="Disordered" evidence="1">
    <location>
        <begin position="196"/>
        <end position="322"/>
    </location>
</feature>
<feature type="region of interest" description="Disordered" evidence="1">
    <location>
        <begin position="732"/>
        <end position="756"/>
    </location>
</feature>
<keyword evidence="2" id="KW-0732">Signal</keyword>
<feature type="compositionally biased region" description="Polar residues" evidence="1">
    <location>
        <begin position="803"/>
        <end position="824"/>
    </location>
</feature>
<name>A0A8J3SB91_9ACTN</name>
<organism evidence="3 4">
    <name type="scientific">Planobispora siamensis</name>
    <dbReference type="NCBI Taxonomy" id="936338"/>
    <lineage>
        <taxon>Bacteria</taxon>
        <taxon>Bacillati</taxon>
        <taxon>Actinomycetota</taxon>
        <taxon>Actinomycetes</taxon>
        <taxon>Streptosporangiales</taxon>
        <taxon>Streptosporangiaceae</taxon>
        <taxon>Planobispora</taxon>
    </lineage>
</organism>
<comment type="caution">
    <text evidence="3">The sequence shown here is derived from an EMBL/GenBank/DDBJ whole genome shotgun (WGS) entry which is preliminary data.</text>
</comment>
<gene>
    <name evidence="3" type="ORF">Psi01_15080</name>
</gene>
<evidence type="ECO:0000313" key="3">
    <source>
        <dbReference type="EMBL" id="GIH90878.1"/>
    </source>
</evidence>
<feature type="region of interest" description="Disordered" evidence="1">
    <location>
        <begin position="593"/>
        <end position="630"/>
    </location>
</feature>
<dbReference type="Gene3D" id="2.60.40.10">
    <property type="entry name" value="Immunoglobulins"/>
    <property type="match status" value="1"/>
</dbReference>
<sequence length="906" mass="93537">MTTARRVVAVMVTVPIVSVSAVLAMAGPAQAQARLDMPSRVTSNQAVTISGKVDFAFDAVLYVNGRQIAKGDQRVFYTWNPRSRPNGSYRIKLVQRGKLLGGKWDETSETLVQAVPPAAPGGVGVRLQGKQAVVTWRKGSEPDLRGYEISTTRNGKVGSVRVSSACGGGSCRATLAVPAKAAGQRVGFTVRALRSDGNGGTVASGQSAVATVSIPTPKTPKVADSNENGTQQSTGDQDAQKKADRQAGIESLPQLPQKKPATARAEPPKTAVVPTKVPKLPKEVQEDDASSSAEQGGEGTTKKGTGNGTEKGAQPAPDSKRVATETDVVPAANTNITPQSSESPTGGMSQYGLFIAGGMILLLLAAHGGAWFRRKLLAAGAADAATTGIVMTTAGGSDSDPETRTERTAGAATAGAATMTPRRPAVILAVSKTRYPQPPPASPPAEQKALTAHTTHLAEQSVPEARTARSAEQAVSEIRPAQPTAQPVPEVHGVRLVGQFVPGARAARPVQQSAPEVPVARPEDQAVPEVNGARHVGQSGPETGPARPTAQSAPEVQDARSVDRAVPEVNGARLVGEALSETDPVQVAAQLAPEAQDARSAGQAVPEVRNARSTGQSVSEAGSVQPTAQPLPEVRGVHLAGQSEPGAHVAHPQEQPISAAQATSPADAKARLPADVRTPSSDQRVPSSAPWKAVTAHTVDQQETGLQAGNRQAAGTWAGSAAHVVDQVGSTVQGGDRAGSAVHGVDRPGPGGQAGVRVGSAVRVMGQPRSAVRAEERSGNGGHVAGRPVPVIHAVHTVGRTDGQGSRTTSGRAPAQPDSQTEGVSSGYAESVPEIRPDAEPVTEVNVVTPVAARMGDRWDDYLPPAPRSMEDSGFWERPQPGATDFWAADDDDSMYSGRRRRPDGA</sequence>
<feature type="region of interest" description="Disordered" evidence="1">
    <location>
        <begin position="506"/>
        <end position="562"/>
    </location>
</feature>
<feature type="compositionally biased region" description="Polar residues" evidence="1">
    <location>
        <begin position="655"/>
        <end position="664"/>
    </location>
</feature>
<evidence type="ECO:0000256" key="1">
    <source>
        <dbReference type="SAM" id="MobiDB-lite"/>
    </source>
</evidence>
<feature type="compositionally biased region" description="Low complexity" evidence="1">
    <location>
        <begin position="268"/>
        <end position="278"/>
    </location>
</feature>
<dbReference type="EMBL" id="BOOJ01000014">
    <property type="protein sequence ID" value="GIH90878.1"/>
    <property type="molecule type" value="Genomic_DNA"/>
</dbReference>
<feature type="region of interest" description="Disordered" evidence="1">
    <location>
        <begin position="799"/>
        <end position="840"/>
    </location>
</feature>
<accession>A0A8J3SB91</accession>
<evidence type="ECO:0008006" key="5">
    <source>
        <dbReference type="Google" id="ProtNLM"/>
    </source>
</evidence>
<dbReference type="Proteomes" id="UP000619788">
    <property type="component" value="Unassembled WGS sequence"/>
</dbReference>
<protein>
    <recommendedName>
        <fullName evidence="5">Fibronectin type-III domain-containing protein</fullName>
    </recommendedName>
</protein>
<feature type="region of interest" description="Disordered" evidence="1">
    <location>
        <begin position="856"/>
        <end position="906"/>
    </location>
</feature>
<feature type="compositionally biased region" description="Basic and acidic residues" evidence="1">
    <location>
        <begin position="238"/>
        <end position="247"/>
    </location>
</feature>
<feature type="region of interest" description="Disordered" evidence="1">
    <location>
        <begin position="644"/>
        <end position="692"/>
    </location>
</feature>
<dbReference type="GO" id="GO:0005975">
    <property type="term" value="P:carbohydrate metabolic process"/>
    <property type="evidence" value="ECO:0007669"/>
    <property type="project" value="UniProtKB-ARBA"/>
</dbReference>
<evidence type="ECO:0000313" key="4">
    <source>
        <dbReference type="Proteomes" id="UP000619788"/>
    </source>
</evidence>
<dbReference type="InterPro" id="IPR013783">
    <property type="entry name" value="Ig-like_fold"/>
</dbReference>
<feature type="compositionally biased region" description="Low complexity" evidence="1">
    <location>
        <begin position="302"/>
        <end position="312"/>
    </location>
</feature>
<feature type="region of interest" description="Disordered" evidence="1">
    <location>
        <begin position="434"/>
        <end position="487"/>
    </location>
</feature>
<proteinExistence type="predicted"/>
<dbReference type="AlphaFoldDB" id="A0A8J3SB91"/>
<feature type="chain" id="PRO_5035321969" description="Fibronectin type-III domain-containing protein" evidence="2">
    <location>
        <begin position="32"/>
        <end position="906"/>
    </location>
</feature>
<reference evidence="3 4" key="1">
    <citation type="submission" date="2021-01" db="EMBL/GenBank/DDBJ databases">
        <title>Whole genome shotgun sequence of Planobispora siamensis NBRC 107568.</title>
        <authorList>
            <person name="Komaki H."/>
            <person name="Tamura T."/>
        </authorList>
    </citation>
    <scope>NUCLEOTIDE SEQUENCE [LARGE SCALE GENOMIC DNA]</scope>
    <source>
        <strain evidence="3 4">NBRC 107568</strain>
    </source>
</reference>
<feature type="compositionally biased region" description="Polar residues" evidence="1">
    <location>
        <begin position="225"/>
        <end position="237"/>
    </location>
</feature>